<dbReference type="InterPro" id="IPR052399">
    <property type="entry name" value="Phage_Baseplate_Assmbl_Protein"/>
</dbReference>
<dbReference type="Pfam" id="PF04865">
    <property type="entry name" value="Baseplate_J"/>
    <property type="match status" value="1"/>
</dbReference>
<evidence type="ECO:0000313" key="6">
    <source>
        <dbReference type="Proteomes" id="UP000585665"/>
    </source>
</evidence>
<feature type="domain" description="Baseplate J-like C-terminal" evidence="4">
    <location>
        <begin position="289"/>
        <end position="368"/>
    </location>
</feature>
<evidence type="ECO:0000313" key="5">
    <source>
        <dbReference type="EMBL" id="NVN38991.1"/>
    </source>
</evidence>
<organism evidence="5 6">
    <name type="scientific">Ameyamaea chiangmaiensis</name>
    <dbReference type="NCBI Taxonomy" id="442969"/>
    <lineage>
        <taxon>Bacteria</taxon>
        <taxon>Pseudomonadati</taxon>
        <taxon>Pseudomonadota</taxon>
        <taxon>Alphaproteobacteria</taxon>
        <taxon>Acetobacterales</taxon>
        <taxon>Acetobacteraceae</taxon>
        <taxon>Ameyamaea</taxon>
    </lineage>
</organism>
<feature type="domain" description="Baseplate protein J-like barrel" evidence="2">
    <location>
        <begin position="92"/>
        <end position="171"/>
    </location>
</feature>
<comment type="similarity">
    <text evidence="1">Belongs to the Mu gp47/PBSX XkdT family.</text>
</comment>
<dbReference type="PANTHER" id="PTHR37829">
    <property type="entry name" value="PHAGE-LIKE ELEMENT PBSX PROTEIN XKDT"/>
    <property type="match status" value="1"/>
</dbReference>
<gene>
    <name evidence="5" type="ORF">HUK82_00225</name>
</gene>
<dbReference type="EMBL" id="JABXXR010000001">
    <property type="protein sequence ID" value="NVN38991.1"/>
    <property type="molecule type" value="Genomic_DNA"/>
</dbReference>
<dbReference type="InterPro" id="IPR058530">
    <property type="entry name" value="Baseplate_J-like_C"/>
</dbReference>
<dbReference type="InterPro" id="IPR006949">
    <property type="entry name" value="Barrel_Baseplate_J-like"/>
</dbReference>
<dbReference type="Pfam" id="PF26078">
    <property type="entry name" value="Baseplate_J_M"/>
    <property type="match status" value="1"/>
</dbReference>
<proteinExistence type="inferred from homology"/>
<dbReference type="Proteomes" id="UP000585665">
    <property type="component" value="Unassembled WGS sequence"/>
</dbReference>
<evidence type="ECO:0000256" key="1">
    <source>
        <dbReference type="ARBA" id="ARBA00038087"/>
    </source>
</evidence>
<dbReference type="InterPro" id="IPR058531">
    <property type="entry name" value="Baseplate_J_M"/>
</dbReference>
<keyword evidence="6" id="KW-1185">Reference proteome</keyword>
<dbReference type="PANTHER" id="PTHR37829:SF3">
    <property type="entry name" value="PROTEIN JAYE-RELATED"/>
    <property type="match status" value="1"/>
</dbReference>
<sequence length="370" mass="38054">MPYSRPTLSELRSWAVQDVLNAGISGVSKVLRFSVLGTLAWVNAGLAWLVYGYLDWIAMQAVPWTATDEYLAAWGALKKVYRKAASAASGSVVFAVTGAQVIPSGTAVTVGGLDGTTTADSVTTGTSTVAAVTLTDTGATGNVADGSIATLGSPISGIQSTGSVSTAFTGGADAESNSALRSRVMAKFQESGTNGREQEYIDWATDVTGVTRAWINRNGFGAGSVVVYVMLDEANAAYSGFPQGTNGVASDETRYFPATGDQLRVANAIWTEQPVDALVVVCSPIAETVAFTISDLGDGNTTANQALIEGALDDMFLRLSAPGGTIHPNNWNEALGALGLASFNVTVPSAPVTGATVGSLLQRGTVTFVS</sequence>
<protein>
    <submittedName>
        <fullName evidence="5">Baseplate J/gp47 family protein</fullName>
    </submittedName>
</protein>
<name>A0A850PD93_9PROT</name>
<dbReference type="Pfam" id="PF26079">
    <property type="entry name" value="Baseplate_J_C"/>
    <property type="match status" value="1"/>
</dbReference>
<reference evidence="5 6" key="1">
    <citation type="submission" date="2020-06" db="EMBL/GenBank/DDBJ databases">
        <title>Description of novel acetic acid bacteria.</title>
        <authorList>
            <person name="Sombolestani A."/>
        </authorList>
    </citation>
    <scope>NUCLEOTIDE SEQUENCE [LARGE SCALE GENOMIC DNA]</scope>
    <source>
        <strain evidence="5 6">LMG 27010</strain>
    </source>
</reference>
<accession>A0A850PD93</accession>
<feature type="domain" description="Baseplate J-like central" evidence="3">
    <location>
        <begin position="193"/>
        <end position="283"/>
    </location>
</feature>
<comment type="caution">
    <text evidence="5">The sequence shown here is derived from an EMBL/GenBank/DDBJ whole genome shotgun (WGS) entry which is preliminary data.</text>
</comment>
<evidence type="ECO:0000259" key="3">
    <source>
        <dbReference type="Pfam" id="PF26078"/>
    </source>
</evidence>
<dbReference type="AlphaFoldDB" id="A0A850PD93"/>
<evidence type="ECO:0000259" key="4">
    <source>
        <dbReference type="Pfam" id="PF26079"/>
    </source>
</evidence>
<evidence type="ECO:0000259" key="2">
    <source>
        <dbReference type="Pfam" id="PF04865"/>
    </source>
</evidence>